<organism evidence="1 2">
    <name type="scientific">Acer negundo</name>
    <name type="common">Box elder</name>
    <dbReference type="NCBI Taxonomy" id="4023"/>
    <lineage>
        <taxon>Eukaryota</taxon>
        <taxon>Viridiplantae</taxon>
        <taxon>Streptophyta</taxon>
        <taxon>Embryophyta</taxon>
        <taxon>Tracheophyta</taxon>
        <taxon>Spermatophyta</taxon>
        <taxon>Magnoliopsida</taxon>
        <taxon>eudicotyledons</taxon>
        <taxon>Gunneridae</taxon>
        <taxon>Pentapetalae</taxon>
        <taxon>rosids</taxon>
        <taxon>malvids</taxon>
        <taxon>Sapindales</taxon>
        <taxon>Sapindaceae</taxon>
        <taxon>Hippocastanoideae</taxon>
        <taxon>Acereae</taxon>
        <taxon>Acer</taxon>
    </lineage>
</organism>
<name>A0AAD5JBB8_ACENE</name>
<dbReference type="EMBL" id="JAJSOW010000004">
    <property type="protein sequence ID" value="KAI9192533.1"/>
    <property type="molecule type" value="Genomic_DNA"/>
</dbReference>
<protein>
    <submittedName>
        <fullName evidence="1">Uncharacterized protein</fullName>
    </submittedName>
</protein>
<dbReference type="AlphaFoldDB" id="A0AAD5JBB8"/>
<keyword evidence="2" id="KW-1185">Reference proteome</keyword>
<gene>
    <name evidence="1" type="ORF">LWI28_024291</name>
</gene>
<reference evidence="1" key="1">
    <citation type="journal article" date="2022" name="Plant J.">
        <title>Strategies of tolerance reflected in two North American maple genomes.</title>
        <authorList>
            <person name="McEvoy S.L."/>
            <person name="Sezen U.U."/>
            <person name="Trouern-Trend A."/>
            <person name="McMahon S.M."/>
            <person name="Schaberg P.G."/>
            <person name="Yang J."/>
            <person name="Wegrzyn J.L."/>
            <person name="Swenson N.G."/>
        </authorList>
    </citation>
    <scope>NUCLEOTIDE SEQUENCE</scope>
    <source>
        <strain evidence="1">91603</strain>
    </source>
</reference>
<evidence type="ECO:0000313" key="2">
    <source>
        <dbReference type="Proteomes" id="UP001064489"/>
    </source>
</evidence>
<proteinExistence type="predicted"/>
<accession>A0AAD5JBB8</accession>
<evidence type="ECO:0000313" key="1">
    <source>
        <dbReference type="EMBL" id="KAI9192533.1"/>
    </source>
</evidence>
<dbReference type="Proteomes" id="UP001064489">
    <property type="component" value="Chromosome 6"/>
</dbReference>
<reference evidence="1" key="2">
    <citation type="submission" date="2023-02" db="EMBL/GenBank/DDBJ databases">
        <authorList>
            <person name="Swenson N.G."/>
            <person name="Wegrzyn J.L."/>
            <person name="Mcevoy S.L."/>
        </authorList>
    </citation>
    <scope>NUCLEOTIDE SEQUENCE</scope>
    <source>
        <strain evidence="1">91603</strain>
        <tissue evidence="1">Leaf</tissue>
    </source>
</reference>
<comment type="caution">
    <text evidence="1">The sequence shown here is derived from an EMBL/GenBank/DDBJ whole genome shotgun (WGS) entry which is preliminary data.</text>
</comment>
<sequence>MAVSGRFLGEIGGEFMAVFGGWFRWRFMGGVWCRFCLFGGGGGGVDLVVVARLGFLDSGLVFLIRLKRFGNDLEDDDYE</sequence>